<sequence length="163" mass="17482">MQATRERLVRWEDPLSHLAGFEGMTGLQALQAIVEGRVPPPPIANLMDFTIVEVDQGRAVFEGLPGEHHYNPIGSVHGAFALALFDSAMSCAIHTLLDVGVGYTTTDVQVRFIRGISKDSGPIRCEGTALHVGRSTAVAEGKLYDGSRKLLGIGTTACAILRR</sequence>
<dbReference type="RefSeq" id="WP_317994230.1">
    <property type="nucleotide sequence ID" value="NZ_AP025523.1"/>
</dbReference>
<dbReference type="NCBIfam" id="TIGR00369">
    <property type="entry name" value="unchar_dom_1"/>
    <property type="match status" value="1"/>
</dbReference>
<dbReference type="SUPFAM" id="SSF54637">
    <property type="entry name" value="Thioesterase/thiol ester dehydrase-isomerase"/>
    <property type="match status" value="1"/>
</dbReference>
<dbReference type="GO" id="GO:0005829">
    <property type="term" value="C:cytosol"/>
    <property type="evidence" value="ECO:0007669"/>
    <property type="project" value="TreeGrafter"/>
</dbReference>
<dbReference type="InterPro" id="IPR006683">
    <property type="entry name" value="Thioestr_dom"/>
</dbReference>
<keyword evidence="4" id="KW-1185">Reference proteome</keyword>
<dbReference type="InterPro" id="IPR003736">
    <property type="entry name" value="PAAI_dom"/>
</dbReference>
<dbReference type="CDD" id="cd03443">
    <property type="entry name" value="PaaI_thioesterase"/>
    <property type="match status" value="1"/>
</dbReference>
<dbReference type="GO" id="GO:0061522">
    <property type="term" value="F:1,4-dihydroxy-2-naphthoyl-CoA thioesterase activity"/>
    <property type="evidence" value="ECO:0007669"/>
    <property type="project" value="TreeGrafter"/>
</dbReference>
<gene>
    <name evidence="3" type="ORF">WPS_18470</name>
</gene>
<accession>A0AAN1XWA5</accession>
<dbReference type="KEGG" id="vab:WPS_18470"/>
<protein>
    <recommendedName>
        <fullName evidence="2">Thioesterase domain-containing protein</fullName>
    </recommendedName>
</protein>
<dbReference type="Proteomes" id="UP001317532">
    <property type="component" value="Chromosome"/>
</dbReference>
<dbReference type="InterPro" id="IPR029069">
    <property type="entry name" value="HotDog_dom_sf"/>
</dbReference>
<keyword evidence="1" id="KW-0378">Hydrolase</keyword>
<evidence type="ECO:0000259" key="2">
    <source>
        <dbReference type="Pfam" id="PF03061"/>
    </source>
</evidence>
<evidence type="ECO:0000313" key="4">
    <source>
        <dbReference type="Proteomes" id="UP001317532"/>
    </source>
</evidence>
<dbReference type="PANTHER" id="PTHR43240:SF1">
    <property type="entry name" value="BLR5584 PROTEIN"/>
    <property type="match status" value="1"/>
</dbReference>
<evidence type="ECO:0000256" key="1">
    <source>
        <dbReference type="ARBA" id="ARBA00022801"/>
    </source>
</evidence>
<dbReference type="Pfam" id="PF03061">
    <property type="entry name" value="4HBT"/>
    <property type="match status" value="1"/>
</dbReference>
<organism evidence="3 4">
    <name type="scientific">Vulcanimicrobium alpinum</name>
    <dbReference type="NCBI Taxonomy" id="3016050"/>
    <lineage>
        <taxon>Bacteria</taxon>
        <taxon>Bacillati</taxon>
        <taxon>Vulcanimicrobiota</taxon>
        <taxon>Vulcanimicrobiia</taxon>
        <taxon>Vulcanimicrobiales</taxon>
        <taxon>Vulcanimicrobiaceae</taxon>
        <taxon>Vulcanimicrobium</taxon>
    </lineage>
</organism>
<name>A0AAN1XWA5_UNVUL</name>
<dbReference type="EMBL" id="AP025523">
    <property type="protein sequence ID" value="BDE06571.1"/>
    <property type="molecule type" value="Genomic_DNA"/>
</dbReference>
<dbReference type="PANTHER" id="PTHR43240">
    <property type="entry name" value="1,4-DIHYDROXY-2-NAPHTHOYL-COA THIOESTERASE 1"/>
    <property type="match status" value="1"/>
</dbReference>
<evidence type="ECO:0000313" key="3">
    <source>
        <dbReference type="EMBL" id="BDE06571.1"/>
    </source>
</evidence>
<dbReference type="AlphaFoldDB" id="A0AAN1XWA5"/>
<proteinExistence type="predicted"/>
<feature type="domain" description="Thioesterase" evidence="2">
    <location>
        <begin position="74"/>
        <end position="150"/>
    </location>
</feature>
<dbReference type="Gene3D" id="3.10.129.10">
    <property type="entry name" value="Hotdog Thioesterase"/>
    <property type="match status" value="1"/>
</dbReference>
<reference evidence="3 4" key="1">
    <citation type="journal article" date="2022" name="ISME Commun">
        <title>Vulcanimicrobium alpinus gen. nov. sp. nov., the first cultivated representative of the candidate phylum 'Eremiobacterota', is a metabolically versatile aerobic anoxygenic phototroph.</title>
        <authorList>
            <person name="Yabe S."/>
            <person name="Muto K."/>
            <person name="Abe K."/>
            <person name="Yokota A."/>
            <person name="Staudigel H."/>
            <person name="Tebo B.M."/>
        </authorList>
    </citation>
    <scope>NUCLEOTIDE SEQUENCE [LARGE SCALE GENOMIC DNA]</scope>
    <source>
        <strain evidence="3 4">WC8-2</strain>
    </source>
</reference>